<reference evidence="1 2" key="1">
    <citation type="submission" date="2018-08" db="EMBL/GenBank/DDBJ databases">
        <title>A genome reference for cultivated species of the human gut microbiota.</title>
        <authorList>
            <person name="Zou Y."/>
            <person name="Xue W."/>
            <person name="Luo G."/>
        </authorList>
    </citation>
    <scope>NUCLEOTIDE SEQUENCE [LARGE SCALE GENOMIC DNA]</scope>
    <source>
        <strain evidence="1 2">AF14-6AC</strain>
    </source>
</reference>
<protein>
    <recommendedName>
        <fullName evidence="3">DUF2262 domain-containing protein</fullName>
    </recommendedName>
</protein>
<dbReference type="Proteomes" id="UP000283426">
    <property type="component" value="Unassembled WGS sequence"/>
</dbReference>
<dbReference type="AlphaFoldDB" id="A0A412WBM1"/>
<evidence type="ECO:0000313" key="1">
    <source>
        <dbReference type="EMBL" id="RGV24197.1"/>
    </source>
</evidence>
<gene>
    <name evidence="1" type="ORF">DWW24_12465</name>
</gene>
<dbReference type="RefSeq" id="WP_117866905.1">
    <property type="nucleotide sequence ID" value="NZ_QRYW01000026.1"/>
</dbReference>
<accession>A0A412WBM1</accession>
<dbReference type="EMBL" id="QRYW01000026">
    <property type="protein sequence ID" value="RGV24197.1"/>
    <property type="molecule type" value="Genomic_DNA"/>
</dbReference>
<name>A0A412WBM1_9BACT</name>
<proteinExistence type="predicted"/>
<comment type="caution">
    <text evidence="1">The sequence shown here is derived from an EMBL/GenBank/DDBJ whole genome shotgun (WGS) entry which is preliminary data.</text>
</comment>
<evidence type="ECO:0000313" key="2">
    <source>
        <dbReference type="Proteomes" id="UP000283426"/>
    </source>
</evidence>
<sequence>MKATEIIFDENLEMYVSLKDLGNKVYITLSDSLFASEEELTDEYKEKIASFVNNLSEWYSLACSSVITWAKDTYKIEACMQDIELTHIFVLFEQNAEELFGLEFRVEFDIEHGCGIKIRINDGKYDIVEVGTGDVAFC</sequence>
<organism evidence="1 2">
    <name type="scientific">Odoribacter splanchnicus</name>
    <dbReference type="NCBI Taxonomy" id="28118"/>
    <lineage>
        <taxon>Bacteria</taxon>
        <taxon>Pseudomonadati</taxon>
        <taxon>Bacteroidota</taxon>
        <taxon>Bacteroidia</taxon>
        <taxon>Bacteroidales</taxon>
        <taxon>Odoribacteraceae</taxon>
        <taxon>Odoribacter</taxon>
    </lineage>
</organism>
<evidence type="ECO:0008006" key="3">
    <source>
        <dbReference type="Google" id="ProtNLM"/>
    </source>
</evidence>